<evidence type="ECO:0000313" key="2">
    <source>
        <dbReference type="EMBL" id="RHN53764.1"/>
    </source>
</evidence>
<name>G7JXD3_MEDTR</name>
<keyword evidence="1" id="KW-0812">Transmembrane</keyword>
<sequence length="126" mass="13692">MKEASSKLALWIIFIILASNTCFWLAGVQLKRMVAAQAQQTYNIKCQTDADCESRCDAGVCEKKCLELPSICLNGQCACPFGPEHSVTKTLPNSTCAFDDDCLKFCPSACSIRSCLEAQCHCGCHG</sequence>
<evidence type="ECO:0000313" key="1">
    <source>
        <dbReference type="EMBL" id="AES94290.1"/>
    </source>
</evidence>
<organism evidence="1 4">
    <name type="scientific">Medicago truncatula</name>
    <name type="common">Barrel medic</name>
    <name type="synonym">Medicago tribuloides</name>
    <dbReference type="NCBI Taxonomy" id="3880"/>
    <lineage>
        <taxon>Eukaryota</taxon>
        <taxon>Viridiplantae</taxon>
        <taxon>Streptophyta</taxon>
        <taxon>Embryophyta</taxon>
        <taxon>Tracheophyta</taxon>
        <taxon>Spermatophyta</taxon>
        <taxon>Magnoliopsida</taxon>
        <taxon>eudicotyledons</taxon>
        <taxon>Gunneridae</taxon>
        <taxon>Pentapetalae</taxon>
        <taxon>rosids</taxon>
        <taxon>fabids</taxon>
        <taxon>Fabales</taxon>
        <taxon>Fabaceae</taxon>
        <taxon>Papilionoideae</taxon>
        <taxon>50 kb inversion clade</taxon>
        <taxon>NPAAA clade</taxon>
        <taxon>Hologalegina</taxon>
        <taxon>IRL clade</taxon>
        <taxon>Trifolieae</taxon>
        <taxon>Medicago</taxon>
    </lineage>
</organism>
<keyword evidence="4" id="KW-1185">Reference proteome</keyword>
<dbReference type="Proteomes" id="UP000265566">
    <property type="component" value="Chromosome 5"/>
</dbReference>
<dbReference type="AlphaFoldDB" id="G7JXD3"/>
<dbReference type="Gramene" id="rna28708">
    <property type="protein sequence ID" value="RHN53764.1"/>
    <property type="gene ID" value="gene28708"/>
</dbReference>
<dbReference type="PaxDb" id="3880-AES94290"/>
<dbReference type="EnsemblPlants" id="AES94290">
    <property type="protein sequence ID" value="AES94290"/>
    <property type="gene ID" value="MTR_5g012860"/>
</dbReference>
<protein>
    <submittedName>
        <fullName evidence="1">Transmembrane protein, putative</fullName>
    </submittedName>
</protein>
<dbReference type="Proteomes" id="UP000002051">
    <property type="component" value="Chromosome 5"/>
</dbReference>
<reference evidence="1 4" key="1">
    <citation type="journal article" date="2011" name="Nature">
        <title>The Medicago genome provides insight into the evolution of rhizobial symbioses.</title>
        <authorList>
            <person name="Young N.D."/>
            <person name="Debelle F."/>
            <person name="Oldroyd G.E."/>
            <person name="Geurts R."/>
            <person name="Cannon S.B."/>
            <person name="Udvardi M.K."/>
            <person name="Benedito V.A."/>
            <person name="Mayer K.F."/>
            <person name="Gouzy J."/>
            <person name="Schoof H."/>
            <person name="Van de Peer Y."/>
            <person name="Proost S."/>
            <person name="Cook D.R."/>
            <person name="Meyers B.C."/>
            <person name="Spannagl M."/>
            <person name="Cheung F."/>
            <person name="De Mita S."/>
            <person name="Krishnakumar V."/>
            <person name="Gundlach H."/>
            <person name="Zhou S."/>
            <person name="Mudge J."/>
            <person name="Bharti A.K."/>
            <person name="Murray J.D."/>
            <person name="Naoumkina M.A."/>
            <person name="Rosen B."/>
            <person name="Silverstein K.A."/>
            <person name="Tang H."/>
            <person name="Rombauts S."/>
            <person name="Zhao P.X."/>
            <person name="Zhou P."/>
            <person name="Barbe V."/>
            <person name="Bardou P."/>
            <person name="Bechner M."/>
            <person name="Bellec A."/>
            <person name="Berger A."/>
            <person name="Berges H."/>
            <person name="Bidwell S."/>
            <person name="Bisseling T."/>
            <person name="Choisne N."/>
            <person name="Couloux A."/>
            <person name="Denny R."/>
            <person name="Deshpande S."/>
            <person name="Dai X."/>
            <person name="Doyle J.J."/>
            <person name="Dudez A.M."/>
            <person name="Farmer A.D."/>
            <person name="Fouteau S."/>
            <person name="Franken C."/>
            <person name="Gibelin C."/>
            <person name="Gish J."/>
            <person name="Goldstein S."/>
            <person name="Gonzalez A.J."/>
            <person name="Green P.J."/>
            <person name="Hallab A."/>
            <person name="Hartog M."/>
            <person name="Hua A."/>
            <person name="Humphray S.J."/>
            <person name="Jeong D.H."/>
            <person name="Jing Y."/>
            <person name="Jocker A."/>
            <person name="Kenton S.M."/>
            <person name="Kim D.J."/>
            <person name="Klee K."/>
            <person name="Lai H."/>
            <person name="Lang C."/>
            <person name="Lin S."/>
            <person name="Macmil S.L."/>
            <person name="Magdelenat G."/>
            <person name="Matthews L."/>
            <person name="McCorrison J."/>
            <person name="Monaghan E.L."/>
            <person name="Mun J.H."/>
            <person name="Najar F.Z."/>
            <person name="Nicholson C."/>
            <person name="Noirot C."/>
            <person name="O'Bleness M."/>
            <person name="Paule C.R."/>
            <person name="Poulain J."/>
            <person name="Prion F."/>
            <person name="Qin B."/>
            <person name="Qu C."/>
            <person name="Retzel E.F."/>
            <person name="Riddle C."/>
            <person name="Sallet E."/>
            <person name="Samain S."/>
            <person name="Samson N."/>
            <person name="Sanders I."/>
            <person name="Saurat O."/>
            <person name="Scarpelli C."/>
            <person name="Schiex T."/>
            <person name="Segurens B."/>
            <person name="Severin A.J."/>
            <person name="Sherrier D.J."/>
            <person name="Shi R."/>
            <person name="Sims S."/>
            <person name="Singer S.R."/>
            <person name="Sinharoy S."/>
            <person name="Sterck L."/>
            <person name="Viollet A."/>
            <person name="Wang B.B."/>
            <person name="Wang K."/>
            <person name="Wang M."/>
            <person name="Wang X."/>
            <person name="Warfsmann J."/>
            <person name="Weissenbach J."/>
            <person name="White D.D."/>
            <person name="White J.D."/>
            <person name="Wiley G.B."/>
            <person name="Wincker P."/>
            <person name="Xing Y."/>
            <person name="Yang L."/>
            <person name="Yao Z."/>
            <person name="Ying F."/>
            <person name="Zhai J."/>
            <person name="Zhou L."/>
            <person name="Zuber A."/>
            <person name="Denarie J."/>
            <person name="Dixon R.A."/>
            <person name="May G.D."/>
            <person name="Schwartz D.C."/>
            <person name="Rogers J."/>
            <person name="Quetier F."/>
            <person name="Town C.D."/>
            <person name="Roe B.A."/>
        </authorList>
    </citation>
    <scope>NUCLEOTIDE SEQUENCE [LARGE SCALE GENOMIC DNA]</scope>
    <source>
        <strain evidence="1">A17</strain>
        <strain evidence="3 4">cv. Jemalong A17</strain>
    </source>
</reference>
<evidence type="ECO:0000313" key="4">
    <source>
        <dbReference type="Proteomes" id="UP000002051"/>
    </source>
</evidence>
<proteinExistence type="predicted"/>
<reference evidence="3" key="3">
    <citation type="submission" date="2015-04" db="UniProtKB">
        <authorList>
            <consortium name="EnsemblPlants"/>
        </authorList>
    </citation>
    <scope>IDENTIFICATION</scope>
    <source>
        <strain evidence="3">cv. Jemalong A17</strain>
    </source>
</reference>
<dbReference type="EMBL" id="PSQE01000005">
    <property type="protein sequence ID" value="RHN53764.1"/>
    <property type="molecule type" value="Genomic_DNA"/>
</dbReference>
<accession>G7JXD3</accession>
<reference evidence="2" key="4">
    <citation type="journal article" date="2018" name="Nat. Plants">
        <title>Whole-genome landscape of Medicago truncatula symbiotic genes.</title>
        <authorList>
            <person name="Pecrix Y."/>
            <person name="Gamas P."/>
            <person name="Carrere S."/>
        </authorList>
    </citation>
    <scope>NUCLEOTIDE SEQUENCE</scope>
    <source>
        <tissue evidence="2">Leaves</tissue>
    </source>
</reference>
<keyword evidence="1" id="KW-0472">Membrane</keyword>
<dbReference type="HOGENOM" id="CLU_1984903_0_0_1"/>
<dbReference type="EMBL" id="CM001221">
    <property type="protein sequence ID" value="AES94290.1"/>
    <property type="molecule type" value="Genomic_DNA"/>
</dbReference>
<evidence type="ECO:0000313" key="3">
    <source>
        <dbReference type="EnsemblPlants" id="AES94290"/>
    </source>
</evidence>
<reference evidence="1 4" key="2">
    <citation type="journal article" date="2014" name="BMC Genomics">
        <title>An improved genome release (version Mt4.0) for the model legume Medicago truncatula.</title>
        <authorList>
            <person name="Tang H."/>
            <person name="Krishnakumar V."/>
            <person name="Bidwell S."/>
            <person name="Rosen B."/>
            <person name="Chan A."/>
            <person name="Zhou S."/>
            <person name="Gentzbittel L."/>
            <person name="Childs K.L."/>
            <person name="Yandell M."/>
            <person name="Gundlach H."/>
            <person name="Mayer K.F."/>
            <person name="Schwartz D.C."/>
            <person name="Town C.D."/>
        </authorList>
    </citation>
    <scope>GENOME REANNOTATION</scope>
    <source>
        <strain evidence="3 4">cv. Jemalong A17</strain>
    </source>
</reference>
<gene>
    <name evidence="1" type="ordered locus">MTR_5g012860</name>
    <name evidence="2" type="ORF">MtrunA17_Chr5g0399381</name>
</gene>